<organism evidence="3 4">
    <name type="scientific">Austropuccinia psidii MF-1</name>
    <dbReference type="NCBI Taxonomy" id="1389203"/>
    <lineage>
        <taxon>Eukaryota</taxon>
        <taxon>Fungi</taxon>
        <taxon>Dikarya</taxon>
        <taxon>Basidiomycota</taxon>
        <taxon>Pucciniomycotina</taxon>
        <taxon>Pucciniomycetes</taxon>
        <taxon>Pucciniales</taxon>
        <taxon>Sphaerophragmiaceae</taxon>
        <taxon>Austropuccinia</taxon>
    </lineage>
</organism>
<keyword evidence="4" id="KW-1185">Reference proteome</keyword>
<dbReference type="SUPFAM" id="SSF57756">
    <property type="entry name" value="Retrovirus zinc finger-like domains"/>
    <property type="match status" value="1"/>
</dbReference>
<reference evidence="3" key="1">
    <citation type="submission" date="2021-03" db="EMBL/GenBank/DDBJ databases">
        <title>Draft genome sequence of rust myrtle Austropuccinia psidii MF-1, a brazilian biotype.</title>
        <authorList>
            <person name="Quecine M.C."/>
            <person name="Pachon D.M.R."/>
            <person name="Bonatelli M.L."/>
            <person name="Correr F.H."/>
            <person name="Franceschini L.M."/>
            <person name="Leite T.F."/>
            <person name="Margarido G.R.A."/>
            <person name="Almeida C.A."/>
            <person name="Ferrarezi J.A."/>
            <person name="Labate C.A."/>
        </authorList>
    </citation>
    <scope>NUCLEOTIDE SEQUENCE</scope>
    <source>
        <strain evidence="3">MF-1</strain>
    </source>
</reference>
<comment type="caution">
    <text evidence="3">The sequence shown here is derived from an EMBL/GenBank/DDBJ whole genome shotgun (WGS) entry which is preliminary data.</text>
</comment>
<proteinExistence type="predicted"/>
<dbReference type="InterPro" id="IPR036875">
    <property type="entry name" value="Znf_CCHC_sf"/>
</dbReference>
<evidence type="ECO:0000256" key="2">
    <source>
        <dbReference type="SAM" id="MobiDB-lite"/>
    </source>
</evidence>
<keyword evidence="1" id="KW-0507">mRNA processing</keyword>
<dbReference type="GO" id="GO:0006397">
    <property type="term" value="P:mRNA processing"/>
    <property type="evidence" value="ECO:0007669"/>
    <property type="project" value="UniProtKB-KW"/>
</dbReference>
<evidence type="ECO:0008006" key="5">
    <source>
        <dbReference type="Google" id="ProtNLM"/>
    </source>
</evidence>
<dbReference type="AlphaFoldDB" id="A0A9Q3GN50"/>
<gene>
    <name evidence="3" type="ORF">O181_013351</name>
</gene>
<dbReference type="GO" id="GO:0008270">
    <property type="term" value="F:zinc ion binding"/>
    <property type="evidence" value="ECO:0007669"/>
    <property type="project" value="InterPro"/>
</dbReference>
<feature type="compositionally biased region" description="Pro residues" evidence="2">
    <location>
        <begin position="216"/>
        <end position="225"/>
    </location>
</feature>
<name>A0A9Q3GN50_9BASI</name>
<sequence>MLPPDFALCIGIVPAHTTAKEFFNAIKARCCPGNQFQKLKVICNLLDVLVENGAVQPKPNSTIILTLCRTFAIFKKLGIKADELEGLLAQAACHALSTLDRMEFTQLVMEEILAKGNKKLLLTFVGQVILNTFQKNNESTQCSSLFIYCVSDLPEPENFYSRPCSPHFPKPVVSVGDVRQPPEHLVYKFGGSCFHCRHTGHWQAYCPHTKGVANPNPQPTLPGPSRPMSQGTPDCCSQPFSSSHK</sequence>
<feature type="region of interest" description="Disordered" evidence="2">
    <location>
        <begin position="215"/>
        <end position="245"/>
    </location>
</feature>
<dbReference type="EMBL" id="AVOT02003471">
    <property type="protein sequence ID" value="MBW0473636.1"/>
    <property type="molecule type" value="Genomic_DNA"/>
</dbReference>
<evidence type="ECO:0000313" key="4">
    <source>
        <dbReference type="Proteomes" id="UP000765509"/>
    </source>
</evidence>
<evidence type="ECO:0000313" key="3">
    <source>
        <dbReference type="EMBL" id="MBW0473636.1"/>
    </source>
</evidence>
<dbReference type="Proteomes" id="UP000765509">
    <property type="component" value="Unassembled WGS sequence"/>
</dbReference>
<protein>
    <recommendedName>
        <fullName evidence="5">CCHC-type domain-containing protein</fullName>
    </recommendedName>
</protein>
<evidence type="ECO:0000256" key="1">
    <source>
        <dbReference type="ARBA" id="ARBA00022664"/>
    </source>
</evidence>
<dbReference type="GO" id="GO:0003676">
    <property type="term" value="F:nucleic acid binding"/>
    <property type="evidence" value="ECO:0007669"/>
    <property type="project" value="InterPro"/>
</dbReference>
<accession>A0A9Q3GN50</accession>